<keyword evidence="21" id="KW-1133">Transmembrane helix</keyword>
<feature type="binding site" evidence="18">
    <location>
        <position position="164"/>
    </location>
    <ligand>
        <name>7-phospho-2-dehydro-3-deoxy-D-arabino-heptonate</name>
        <dbReference type="ChEBI" id="CHEBI:58394"/>
    </ligand>
</feature>
<dbReference type="Pfam" id="PF01487">
    <property type="entry name" value="DHquinase_I"/>
    <property type="match status" value="1"/>
</dbReference>
<evidence type="ECO:0000256" key="14">
    <source>
        <dbReference type="ARBA" id="ARBA00023239"/>
    </source>
</evidence>
<feature type="domain" description="3-dehydroquinate synthase N-terminal" evidence="23">
    <location>
        <begin position="80"/>
        <end position="191"/>
    </location>
</feature>
<dbReference type="eggNOG" id="KOG0692">
    <property type="taxonomic scope" value="Eukaryota"/>
</dbReference>
<comment type="similarity">
    <text evidence="18 19">In the 2nd section; belongs to the EPSP synthase family.</text>
</comment>
<feature type="binding site" evidence="18">
    <location>
        <position position="154"/>
    </location>
    <ligand>
        <name>7-phospho-2-dehydro-3-deoxy-D-arabino-heptonate</name>
        <dbReference type="ChEBI" id="CHEBI:58394"/>
    </ligand>
</feature>
<reference evidence="27 28" key="1">
    <citation type="journal article" date="2013" name="MBio">
        <title>Genome sequencing of the plant pathogen Taphrina deformans, the causal agent of peach leaf curl.</title>
        <authorList>
            <person name="Cisse O.H."/>
            <person name="Almeida J.M.G.C.F."/>
            <person name="Fonseca A."/>
            <person name="Kumar A.A."/>
            <person name="Salojaervi J."/>
            <person name="Overmyer K."/>
            <person name="Hauser P.M."/>
            <person name="Pagni M."/>
        </authorList>
    </citation>
    <scope>NUCLEOTIDE SEQUENCE [LARGE SCALE GENOMIC DNA]</scope>
    <source>
        <strain evidence="28">PYCC 5710 / ATCC 11124 / CBS 356.35 / IMI 108563 / JCM 9778 / NBRC 8474</strain>
    </source>
</reference>
<dbReference type="Gene3D" id="3.40.50.300">
    <property type="entry name" value="P-loop containing nucleotide triphosphate hydrolases"/>
    <property type="match status" value="1"/>
</dbReference>
<dbReference type="VEuPathDB" id="FungiDB:TAPDE_002851"/>
<feature type="binding site" evidence="18">
    <location>
        <position position="287"/>
    </location>
    <ligand>
        <name>Zn(2+)</name>
        <dbReference type="ChEBI" id="CHEBI:29105"/>
        <note>catalytic</note>
    </ligand>
</feature>
<dbReference type="Gene3D" id="3.65.10.10">
    <property type="entry name" value="Enolpyruvate transferase domain"/>
    <property type="match status" value="2"/>
</dbReference>
<dbReference type="Gene3D" id="3.40.50.1970">
    <property type="match status" value="1"/>
</dbReference>
<evidence type="ECO:0000256" key="18">
    <source>
        <dbReference type="HAMAP-Rule" id="MF_03143"/>
    </source>
</evidence>
<comment type="subcellular location">
    <subcellularLocation>
        <location evidence="18 19">Cytoplasm</location>
    </subcellularLocation>
</comment>
<comment type="pathway">
    <text evidence="1 18 19">Metabolic intermediate biosynthesis; chorismate biosynthesis; chorismate from D-erythrose 4-phosphate and phosphoenolpyruvate: step 6/7.</text>
</comment>
<feature type="binding site" evidence="18">
    <location>
        <begin position="880"/>
        <end position="887"/>
    </location>
    <ligand>
        <name>ATP</name>
        <dbReference type="ChEBI" id="CHEBI:30616"/>
    </ligand>
</feature>
<evidence type="ECO:0000259" key="23">
    <source>
        <dbReference type="Pfam" id="PF01761"/>
    </source>
</evidence>
<comment type="cofactor">
    <cofactor evidence="18 19">
        <name>Zn(2+)</name>
        <dbReference type="ChEBI" id="CHEBI:29105"/>
    </cofactor>
    <text evidence="18 19">Binds 2 Zn(2+) ions per subunit.</text>
</comment>
<feature type="region of interest" description="Disordered" evidence="20">
    <location>
        <begin position="401"/>
        <end position="423"/>
    </location>
</feature>
<dbReference type="Pfam" id="PF08501">
    <property type="entry name" value="Shikimate_dh_N"/>
    <property type="match status" value="1"/>
</dbReference>
<feature type="binding site" evidence="18">
    <location>
        <begin position="116"/>
        <end position="118"/>
    </location>
    <ligand>
        <name>NAD(+)</name>
        <dbReference type="ChEBI" id="CHEBI:57540"/>
    </ligand>
</feature>
<feature type="domain" description="Shikimate dehydrogenase substrate binding N-terminal" evidence="24">
    <location>
        <begin position="1310"/>
        <end position="1390"/>
    </location>
</feature>
<comment type="similarity">
    <text evidence="18 19">In the C-terminal section; belongs to the shikimate dehydrogenase family.</text>
</comment>
<evidence type="ECO:0000256" key="12">
    <source>
        <dbReference type="ARBA" id="ARBA00023002"/>
    </source>
</evidence>
<dbReference type="InterPro" id="IPR031322">
    <property type="entry name" value="Shikimate/glucono_kinase"/>
</dbReference>
<keyword evidence="28" id="KW-1185">Reference proteome</keyword>
<feature type="transmembrane region" description="Helical" evidence="21">
    <location>
        <begin position="110"/>
        <end position="131"/>
    </location>
</feature>
<comment type="subunit">
    <text evidence="18 19">Homodimer.</text>
</comment>
<evidence type="ECO:0000259" key="24">
    <source>
        <dbReference type="Pfam" id="PF08501"/>
    </source>
</evidence>
<dbReference type="InterPro" id="IPR016037">
    <property type="entry name" value="DHQ_synth_AroB"/>
</dbReference>
<dbReference type="FunFam" id="3.20.20.70:FF:000135">
    <property type="entry name" value="Pentafunctional AROM polypeptide"/>
    <property type="match status" value="1"/>
</dbReference>
<evidence type="ECO:0000256" key="15">
    <source>
        <dbReference type="ARBA" id="ARBA00023268"/>
    </source>
</evidence>
<evidence type="ECO:0000259" key="22">
    <source>
        <dbReference type="Pfam" id="PF00275"/>
    </source>
</evidence>
<protein>
    <recommendedName>
        <fullName evidence="18">Pentafunctional AROM polypeptide</fullName>
    </recommendedName>
    <domain>
        <recommendedName>
            <fullName evidence="18">3-dehydroquinate synthase</fullName>
            <shortName evidence="18">DHQS</shortName>
            <ecNumber evidence="18">4.2.3.4</ecNumber>
        </recommendedName>
    </domain>
    <domain>
        <recommendedName>
            <fullName evidence="18">3-phosphoshikimate 1-carboxyvinyltransferase</fullName>
            <ecNumber evidence="18">2.5.1.19</ecNumber>
        </recommendedName>
        <alternativeName>
            <fullName evidence="18">5-enolpyruvylshikimate-3-phosphate synthase</fullName>
            <shortName evidence="18">EPSP synthase</shortName>
            <shortName evidence="18">EPSPS</shortName>
        </alternativeName>
    </domain>
    <domain>
        <recommendedName>
            <fullName evidence="18">Shikimate kinase</fullName>
            <shortName evidence="18">SK</shortName>
            <ecNumber evidence="18">2.7.1.71</ecNumber>
        </recommendedName>
    </domain>
    <domain>
        <recommendedName>
            <fullName evidence="18">3-dehydroquinate dehydratase</fullName>
            <shortName evidence="18">3-dehydroquinase</shortName>
            <ecNumber evidence="18">4.2.1.10</ecNumber>
        </recommendedName>
    </domain>
    <domain>
        <recommendedName>
            <fullName evidence="18">Shikimate dehydrogenase</fullName>
            <ecNumber evidence="18">1.1.1.25</ecNumber>
        </recommendedName>
    </domain>
</protein>
<dbReference type="InterPro" id="IPR008289">
    <property type="entry name" value="Pentafunct_AroM"/>
</dbReference>
<dbReference type="InterPro" id="IPR000623">
    <property type="entry name" value="Shikimate_kinase/TSH1"/>
</dbReference>
<dbReference type="Gene3D" id="1.20.1090.10">
    <property type="entry name" value="Dehydroquinate synthase-like - alpha domain"/>
    <property type="match status" value="1"/>
</dbReference>
<dbReference type="InterPro" id="IPR013792">
    <property type="entry name" value="RNA3'P_cycl/enolpyr_Trfase_a/b"/>
</dbReference>
<comment type="pathway">
    <text evidence="18 19">Metabolic intermediate biosynthesis; chorismate biosynthesis; chorismate from D-erythrose 4-phosphate and phosphoenolpyruvate: step 3/7.</text>
</comment>
<comment type="similarity">
    <text evidence="18 19">In the 4th section; belongs to the type-I 3-dehydroquinase family.</text>
</comment>
<feature type="binding site" evidence="18">
    <location>
        <position position="132"/>
    </location>
    <ligand>
        <name>7-phospho-2-dehydro-3-deoxy-D-arabino-heptonate</name>
        <dbReference type="ChEBI" id="CHEBI:58394"/>
    </ligand>
</feature>
<dbReference type="GO" id="GO:0005737">
    <property type="term" value="C:cytoplasm"/>
    <property type="evidence" value="ECO:0007669"/>
    <property type="project" value="UniProtKB-SubCell"/>
</dbReference>
<evidence type="ECO:0000256" key="6">
    <source>
        <dbReference type="ARBA" id="ARBA00022723"/>
    </source>
</evidence>
<dbReference type="InterPro" id="IPR001986">
    <property type="entry name" value="Enolpyruvate_Tfrase_dom"/>
</dbReference>
<dbReference type="FunFam" id="3.40.50.300:FF:001256">
    <property type="entry name" value="Pentafunctional AROM polypeptide"/>
    <property type="match status" value="1"/>
</dbReference>
<dbReference type="GO" id="GO:0005524">
    <property type="term" value="F:ATP binding"/>
    <property type="evidence" value="ECO:0007669"/>
    <property type="project" value="UniProtKB-UniRule"/>
</dbReference>
<feature type="binding site" evidence="18">
    <location>
        <position position="287"/>
    </location>
    <ligand>
        <name>7-phospho-2-dehydro-3-deoxy-D-arabino-heptonate</name>
        <dbReference type="ChEBI" id="CHEBI:58394"/>
    </ligand>
</feature>
<dbReference type="PANTHER" id="PTHR21090">
    <property type="entry name" value="AROM/DEHYDROQUINATE SYNTHASE"/>
    <property type="match status" value="1"/>
</dbReference>
<feature type="domain" description="Enolpyruvate transferase" evidence="22">
    <location>
        <begin position="427"/>
        <end position="848"/>
    </location>
</feature>
<evidence type="ECO:0000313" key="28">
    <source>
        <dbReference type="Proteomes" id="UP000013776"/>
    </source>
</evidence>
<comment type="function">
    <text evidence="17 18 19">The AROM polypeptide catalyzes 5 consecutive enzymatic reactions in prechorismate polyaromatic amino acid biosynthesis.</text>
</comment>
<feature type="binding site" evidence="18">
    <location>
        <begin position="85"/>
        <end position="88"/>
    </location>
    <ligand>
        <name>NAD(+)</name>
        <dbReference type="ChEBI" id="CHEBI:57540"/>
    </ligand>
</feature>
<dbReference type="PROSITE" id="PS00104">
    <property type="entry name" value="EPSP_SYNTHASE_1"/>
    <property type="match status" value="1"/>
</dbReference>
<dbReference type="Gene3D" id="3.40.50.10860">
    <property type="entry name" value="Leucine Dehydrogenase, chain A, domain 1"/>
    <property type="match status" value="1"/>
</dbReference>
<dbReference type="GO" id="GO:0008652">
    <property type="term" value="P:amino acid biosynthetic process"/>
    <property type="evidence" value="ECO:0007669"/>
    <property type="project" value="UniProtKB-KW"/>
</dbReference>
<feature type="compositionally biased region" description="Low complexity" evidence="20">
    <location>
        <begin position="401"/>
        <end position="415"/>
    </location>
</feature>
<evidence type="ECO:0000256" key="13">
    <source>
        <dbReference type="ARBA" id="ARBA00023141"/>
    </source>
</evidence>
<evidence type="ECO:0000256" key="2">
    <source>
        <dbReference type="ARBA" id="ARBA00009948"/>
    </source>
</evidence>
<evidence type="ECO:0000256" key="9">
    <source>
        <dbReference type="ARBA" id="ARBA00022833"/>
    </source>
</evidence>
<feature type="domain" description="SDH C-terminal" evidence="25">
    <location>
        <begin position="1544"/>
        <end position="1574"/>
    </location>
</feature>
<keyword evidence="21" id="KW-0472">Membrane</keyword>
<comment type="caution">
    <text evidence="27">The sequence shown here is derived from an EMBL/GenBank/DDBJ whole genome shotgun (WGS) entry which is preliminary data.</text>
</comment>
<dbReference type="InterPro" id="IPR036968">
    <property type="entry name" value="Enolpyruvate_Tfrase_sf"/>
</dbReference>
<feature type="binding site" evidence="18">
    <location>
        <begin position="196"/>
        <end position="199"/>
    </location>
    <ligand>
        <name>7-phospho-2-dehydro-3-deoxy-D-arabino-heptonate</name>
        <dbReference type="ChEBI" id="CHEBI:58394"/>
    </ligand>
</feature>
<dbReference type="OrthoDB" id="197068at2759"/>
<comment type="pathway">
    <text evidence="18 19">Metabolic intermediate biosynthesis; chorismate biosynthesis; chorismate from D-erythrose 4-phosphate and phosphoenolpyruvate: step 2/7.</text>
</comment>
<dbReference type="FunFam" id="3.40.50.1970:FF:000007">
    <property type="entry name" value="Pentafunctional AROM polypeptide"/>
    <property type="match status" value="1"/>
</dbReference>
<keyword evidence="3 18" id="KW-0963">Cytoplasm</keyword>
<evidence type="ECO:0000256" key="11">
    <source>
        <dbReference type="ARBA" id="ARBA00022857"/>
    </source>
</evidence>
<keyword evidence="5 18" id="KW-0808">Transferase</keyword>
<dbReference type="Pfam" id="PF24621">
    <property type="entry name" value="DHQS_C"/>
    <property type="match status" value="1"/>
</dbReference>
<dbReference type="CDD" id="cd08195">
    <property type="entry name" value="DHQS"/>
    <property type="match status" value="1"/>
</dbReference>
<keyword evidence="15 18" id="KW-0511">Multifunctional enzyme</keyword>
<comment type="catalytic activity">
    <reaction evidence="18 19">
        <text>7-phospho-2-dehydro-3-deoxy-D-arabino-heptonate = 3-dehydroquinate + phosphate</text>
        <dbReference type="Rhea" id="RHEA:21968"/>
        <dbReference type="ChEBI" id="CHEBI:32364"/>
        <dbReference type="ChEBI" id="CHEBI:43474"/>
        <dbReference type="ChEBI" id="CHEBI:58394"/>
        <dbReference type="EC" id="4.2.3.4"/>
    </reaction>
</comment>
<keyword evidence="13 18" id="KW-0057">Aromatic amino acid biosynthesis</keyword>
<evidence type="ECO:0000259" key="26">
    <source>
        <dbReference type="Pfam" id="PF24621"/>
    </source>
</evidence>
<dbReference type="CDD" id="cd00502">
    <property type="entry name" value="DHQase_I"/>
    <property type="match status" value="1"/>
</dbReference>
<evidence type="ECO:0000256" key="7">
    <source>
        <dbReference type="ARBA" id="ARBA00022741"/>
    </source>
</evidence>
<dbReference type="InterPro" id="IPR023193">
    <property type="entry name" value="EPSP_synthase_CS"/>
</dbReference>
<feature type="domain" description="3-dehydroquinate synthase C-terminal" evidence="26">
    <location>
        <begin position="193"/>
        <end position="358"/>
    </location>
</feature>
<evidence type="ECO:0000256" key="19">
    <source>
        <dbReference type="PIRNR" id="PIRNR000514"/>
    </source>
</evidence>
<dbReference type="InterPro" id="IPR036291">
    <property type="entry name" value="NAD(P)-bd_dom_sf"/>
</dbReference>
<dbReference type="GO" id="GO:0003856">
    <property type="term" value="F:3-dehydroquinate synthase activity"/>
    <property type="evidence" value="ECO:0007669"/>
    <property type="project" value="UniProtKB-UniRule"/>
</dbReference>
<accession>R4XAX9</accession>
<dbReference type="PIRSF" id="PIRSF000514">
    <property type="entry name" value="Pentafunct_AroM"/>
    <property type="match status" value="1"/>
</dbReference>
<dbReference type="STRING" id="1097556.R4XAX9"/>
<dbReference type="InterPro" id="IPR013785">
    <property type="entry name" value="Aldolase_TIM"/>
</dbReference>
<comment type="catalytic activity">
    <reaction evidence="18 19">
        <text>shikimate + NADP(+) = 3-dehydroshikimate + NADPH + H(+)</text>
        <dbReference type="Rhea" id="RHEA:17737"/>
        <dbReference type="ChEBI" id="CHEBI:15378"/>
        <dbReference type="ChEBI" id="CHEBI:16630"/>
        <dbReference type="ChEBI" id="CHEBI:36208"/>
        <dbReference type="ChEBI" id="CHEBI:57783"/>
        <dbReference type="ChEBI" id="CHEBI:58349"/>
        <dbReference type="EC" id="1.1.1.25"/>
    </reaction>
</comment>
<dbReference type="HAMAP" id="MF_03143">
    <property type="entry name" value="Pentafunct_AroM"/>
    <property type="match status" value="1"/>
</dbReference>
<dbReference type="HAMAP" id="MF_00109">
    <property type="entry name" value="Shikimate_kinase"/>
    <property type="match status" value="1"/>
</dbReference>
<dbReference type="CDD" id="cd01065">
    <property type="entry name" value="NAD_bind_Shikimate_DH"/>
    <property type="match status" value="1"/>
</dbReference>
<dbReference type="EC" id="4.2.3.4" evidence="18"/>
<dbReference type="Pfam" id="PF01761">
    <property type="entry name" value="DHQ_synthase"/>
    <property type="match status" value="1"/>
</dbReference>
<evidence type="ECO:0000259" key="25">
    <source>
        <dbReference type="Pfam" id="PF18317"/>
    </source>
</evidence>
<keyword evidence="14 18" id="KW-0456">Lyase</keyword>
<dbReference type="SUPFAM" id="SSF51569">
    <property type="entry name" value="Aldolase"/>
    <property type="match status" value="1"/>
</dbReference>
<dbReference type="InterPro" id="IPR006264">
    <property type="entry name" value="EPSP_synthase"/>
</dbReference>
<dbReference type="InterPro" id="IPR013708">
    <property type="entry name" value="Shikimate_DH-bd_N"/>
</dbReference>
<dbReference type="GO" id="GO:0003866">
    <property type="term" value="F:3-phosphoshikimate 1-carboxyvinyltransferase activity"/>
    <property type="evidence" value="ECO:0007669"/>
    <property type="project" value="UniProtKB-UniRule"/>
</dbReference>
<comment type="caution">
    <text evidence="18">Lacks conserved residue(s) required for the propagation of feature annotation.</text>
</comment>
<evidence type="ECO:0000256" key="16">
    <source>
        <dbReference type="ARBA" id="ARBA00044633"/>
    </source>
</evidence>
<feature type="binding site" evidence="18">
    <location>
        <position position="163"/>
    </location>
    <ligand>
        <name>NAD(+)</name>
        <dbReference type="ChEBI" id="CHEBI:57540"/>
    </ligand>
</feature>
<dbReference type="GO" id="GO:0046872">
    <property type="term" value="F:metal ion binding"/>
    <property type="evidence" value="ECO:0007669"/>
    <property type="project" value="UniProtKB-UniRule"/>
</dbReference>
<comment type="catalytic activity">
    <reaction evidence="18 19">
        <text>3-dehydroquinate = 3-dehydroshikimate + H2O</text>
        <dbReference type="Rhea" id="RHEA:21096"/>
        <dbReference type="ChEBI" id="CHEBI:15377"/>
        <dbReference type="ChEBI" id="CHEBI:16630"/>
        <dbReference type="ChEBI" id="CHEBI:32364"/>
        <dbReference type="EC" id="4.2.1.10"/>
    </reaction>
</comment>
<comment type="catalytic activity">
    <reaction evidence="16">
        <text>3-phosphoshikimate + phosphoenolpyruvate = 5-O-(1-carboxyvinyl)-3-phosphoshikimate + phosphate</text>
        <dbReference type="Rhea" id="RHEA:21256"/>
        <dbReference type="ChEBI" id="CHEBI:43474"/>
        <dbReference type="ChEBI" id="CHEBI:57701"/>
        <dbReference type="ChEBI" id="CHEBI:58702"/>
        <dbReference type="ChEBI" id="CHEBI:145989"/>
        <dbReference type="EC" id="2.5.1.19"/>
    </reaction>
    <physiologicalReaction direction="left-to-right" evidence="16">
        <dbReference type="Rhea" id="RHEA:21257"/>
    </physiologicalReaction>
</comment>
<feature type="binding site" evidence="18">
    <location>
        <position position="148"/>
    </location>
    <ligand>
        <name>7-phospho-2-dehydro-3-deoxy-D-arabino-heptonate</name>
        <dbReference type="ChEBI" id="CHEBI:58394"/>
    </ligand>
</feature>
<feature type="binding site" evidence="18">
    <location>
        <position position="192"/>
    </location>
    <ligand>
        <name>NAD(+)</name>
        <dbReference type="ChEBI" id="CHEBI:57540"/>
    </ligand>
</feature>
<dbReference type="InterPro" id="IPR030960">
    <property type="entry name" value="DHQS/DOIS_N"/>
</dbReference>
<dbReference type="CDD" id="cd01556">
    <property type="entry name" value="EPSP_synthase"/>
    <property type="match status" value="1"/>
</dbReference>
<dbReference type="NCBIfam" id="TIGR01356">
    <property type="entry name" value="aroA"/>
    <property type="match status" value="1"/>
</dbReference>
<dbReference type="Proteomes" id="UP000013776">
    <property type="component" value="Unassembled WGS sequence"/>
</dbReference>
<dbReference type="NCBIfam" id="TIGR01093">
    <property type="entry name" value="aroD"/>
    <property type="match status" value="1"/>
</dbReference>
<evidence type="ECO:0000256" key="5">
    <source>
        <dbReference type="ARBA" id="ARBA00022679"/>
    </source>
</evidence>
<dbReference type="NCBIfam" id="TIGR01357">
    <property type="entry name" value="aroB"/>
    <property type="match status" value="1"/>
</dbReference>
<feature type="binding site" evidence="18">
    <location>
        <position position="196"/>
    </location>
    <ligand>
        <name>Zn(2+)</name>
        <dbReference type="ChEBI" id="CHEBI:29105"/>
        <note>catalytic</note>
    </ligand>
</feature>
<dbReference type="Gene3D" id="3.20.20.70">
    <property type="entry name" value="Aldolase class I"/>
    <property type="match status" value="1"/>
</dbReference>
<evidence type="ECO:0000256" key="20">
    <source>
        <dbReference type="SAM" id="MobiDB-lite"/>
    </source>
</evidence>
<dbReference type="GO" id="GO:0004765">
    <property type="term" value="F:shikimate kinase activity"/>
    <property type="evidence" value="ECO:0007669"/>
    <property type="project" value="UniProtKB-UniRule"/>
</dbReference>
<feature type="region of interest" description="Shikimate dehydrogenase" evidence="18">
    <location>
        <begin position="1305"/>
        <end position="1604"/>
    </location>
</feature>
<organism evidence="27 28">
    <name type="scientific">Taphrina deformans (strain PYCC 5710 / ATCC 11124 / CBS 356.35 / IMI 108563 / JCM 9778 / NBRC 8474)</name>
    <name type="common">Peach leaf curl fungus</name>
    <name type="synonym">Lalaria deformans</name>
    <dbReference type="NCBI Taxonomy" id="1097556"/>
    <lineage>
        <taxon>Eukaryota</taxon>
        <taxon>Fungi</taxon>
        <taxon>Dikarya</taxon>
        <taxon>Ascomycota</taxon>
        <taxon>Taphrinomycotina</taxon>
        <taxon>Taphrinomycetes</taxon>
        <taxon>Taphrinales</taxon>
        <taxon>Taphrinaceae</taxon>
        <taxon>Taphrina</taxon>
    </lineage>
</organism>
<name>R4XAX9_TAPDE</name>
<dbReference type="EC" id="2.7.1.71" evidence="18"/>
<keyword evidence="12 18" id="KW-0560">Oxidoreductase</keyword>
<dbReference type="InterPro" id="IPR027417">
    <property type="entry name" value="P-loop_NTPase"/>
</dbReference>
<evidence type="ECO:0000256" key="10">
    <source>
        <dbReference type="ARBA" id="ARBA00022840"/>
    </source>
</evidence>
<dbReference type="Gene3D" id="3.40.50.720">
    <property type="entry name" value="NAD(P)-binding Rossmann-like Domain"/>
    <property type="match status" value="1"/>
</dbReference>
<keyword evidence="6 18" id="KW-0479">Metal-binding</keyword>
<comment type="similarity">
    <text evidence="18 19">In the 3rd section; belongs to the shikimate kinase family.</text>
</comment>
<feature type="binding site" evidence="18">
    <location>
        <position position="271"/>
    </location>
    <ligand>
        <name>7-phospho-2-dehydro-3-deoxy-D-arabino-heptonate</name>
        <dbReference type="ChEBI" id="CHEBI:58394"/>
    </ligand>
</feature>
<comment type="similarity">
    <text evidence="19">In the N-terminal section; belongs to the dehydroquinate synthase family.</text>
</comment>
<feature type="binding site" evidence="18">
    <location>
        <begin position="264"/>
        <end position="268"/>
    </location>
    <ligand>
        <name>7-phospho-2-dehydro-3-deoxy-D-arabino-heptonate</name>
        <dbReference type="ChEBI" id="CHEBI:58394"/>
    </ligand>
</feature>
<dbReference type="InterPro" id="IPR001381">
    <property type="entry name" value="DHquinase_I"/>
</dbReference>
<keyword evidence="7 18" id="KW-0547">Nucleotide-binding</keyword>
<dbReference type="SUPFAM" id="SSF51735">
    <property type="entry name" value="NAD(P)-binding Rossmann-fold domains"/>
    <property type="match status" value="1"/>
</dbReference>
<feature type="active site" description="Proton acceptor; for 3-dehydroquinate synthase activity" evidence="18">
    <location>
        <position position="260"/>
    </location>
</feature>
<feature type="binding site" evidence="18">
    <location>
        <begin position="42"/>
        <end position="44"/>
    </location>
    <ligand>
        <name>NAD(+)</name>
        <dbReference type="ChEBI" id="CHEBI:57540"/>
    </ligand>
</feature>
<keyword evidence="9 18" id="KW-0862">Zinc</keyword>
<feature type="binding site" evidence="18">
    <location>
        <position position="356"/>
    </location>
    <ligand>
        <name>7-phospho-2-dehydro-3-deoxy-D-arabino-heptonate</name>
        <dbReference type="ChEBI" id="CHEBI:58394"/>
    </ligand>
</feature>
<keyword evidence="8 18" id="KW-0418">Kinase</keyword>
<feature type="binding site" evidence="18">
    <location>
        <position position="271"/>
    </location>
    <ligand>
        <name>Zn(2+)</name>
        <dbReference type="ChEBI" id="CHEBI:29105"/>
        <note>catalytic</note>
    </ligand>
</feature>
<evidence type="ECO:0000256" key="3">
    <source>
        <dbReference type="ARBA" id="ARBA00022490"/>
    </source>
</evidence>
<comment type="similarity">
    <text evidence="18">In the N-terminal section; belongs to the sugar phosphate cyclases superfamily. Dehydroquinate synthase family.</text>
</comment>
<dbReference type="PROSITE" id="PS00885">
    <property type="entry name" value="EPSP_SYNTHASE_2"/>
    <property type="match status" value="1"/>
</dbReference>
<dbReference type="SUPFAM" id="SSF52540">
    <property type="entry name" value="P-loop containing nucleoside triphosphate hydrolases"/>
    <property type="match status" value="1"/>
</dbReference>
<feature type="active site" description="Proton acceptor; for 3-dehydroquinate synthase activity" evidence="18">
    <location>
        <position position="275"/>
    </location>
</feature>
<evidence type="ECO:0000256" key="4">
    <source>
        <dbReference type="ARBA" id="ARBA00022605"/>
    </source>
</evidence>
<dbReference type="HAMAP" id="MF_00210">
    <property type="entry name" value="EPSP_synth"/>
    <property type="match status" value="1"/>
</dbReference>
<dbReference type="GO" id="GO:0009423">
    <property type="term" value="P:chorismate biosynthetic process"/>
    <property type="evidence" value="ECO:0007669"/>
    <property type="project" value="UniProtKB-UniRule"/>
</dbReference>
<dbReference type="EC" id="1.1.1.25" evidence="18"/>
<keyword evidence="11 18" id="KW-0521">NADP</keyword>
<dbReference type="InterPro" id="IPR046346">
    <property type="entry name" value="Aminoacid_DH-like_N_sf"/>
</dbReference>
<dbReference type="SUPFAM" id="SSF56796">
    <property type="entry name" value="Dehydroquinate synthase-like"/>
    <property type="match status" value="1"/>
</dbReference>
<dbReference type="CDD" id="cd00464">
    <property type="entry name" value="SK"/>
    <property type="match status" value="1"/>
</dbReference>
<feature type="binding site" evidence="18">
    <location>
        <position position="250"/>
    </location>
    <ligand>
        <name>7-phospho-2-dehydro-3-deoxy-D-arabino-heptonate</name>
        <dbReference type="ChEBI" id="CHEBI:58394"/>
    </ligand>
</feature>
<dbReference type="InterPro" id="IPR041121">
    <property type="entry name" value="SDH_C"/>
</dbReference>
<keyword evidence="10 18" id="KW-0067">ATP-binding</keyword>
<dbReference type="Pfam" id="PF01202">
    <property type="entry name" value="SKI"/>
    <property type="match status" value="1"/>
</dbReference>
<dbReference type="GO" id="GO:0004764">
    <property type="term" value="F:shikimate 3-dehydrogenase (NADP+) activity"/>
    <property type="evidence" value="ECO:0007669"/>
    <property type="project" value="UniProtKB-UniRule"/>
</dbReference>
<dbReference type="FunFam" id="1.20.1090.10:FF:000007">
    <property type="entry name" value="Pentafunctional AROM polypeptide"/>
    <property type="match status" value="1"/>
</dbReference>
<dbReference type="Pfam" id="PF00275">
    <property type="entry name" value="EPSP_synthase"/>
    <property type="match status" value="1"/>
</dbReference>
<evidence type="ECO:0000313" key="27">
    <source>
        <dbReference type="EMBL" id="CCG82719.1"/>
    </source>
</evidence>
<feature type="active site" description="For EPSP synthase activity" evidence="18">
    <location>
        <position position="836"/>
    </location>
</feature>
<dbReference type="SUPFAM" id="SSF53223">
    <property type="entry name" value="Aminoacid dehydrogenase-like, N-terminal domain"/>
    <property type="match status" value="1"/>
</dbReference>
<gene>
    <name evidence="27" type="ORF">TAPDE_002851</name>
</gene>
<dbReference type="FunFam" id="3.65.10.10:FF:000012">
    <property type="entry name" value="Pentafunctional AROM polypeptide"/>
    <property type="match status" value="1"/>
</dbReference>
<proteinExistence type="inferred from homology"/>
<evidence type="ECO:0000256" key="17">
    <source>
        <dbReference type="ARBA" id="ARBA00054455"/>
    </source>
</evidence>
<feature type="binding site" evidence="18">
    <location>
        <begin position="141"/>
        <end position="142"/>
    </location>
    <ligand>
        <name>NAD(+)</name>
        <dbReference type="ChEBI" id="CHEBI:57540"/>
    </ligand>
</feature>
<dbReference type="SUPFAM" id="SSF55205">
    <property type="entry name" value="EPT/RTPC-like"/>
    <property type="match status" value="1"/>
</dbReference>
<dbReference type="Pfam" id="PF18317">
    <property type="entry name" value="SDH_C"/>
    <property type="match status" value="1"/>
</dbReference>
<comment type="similarity">
    <text evidence="2">Belongs to the EPSP synthase family.</text>
</comment>
<comment type="pathway">
    <text evidence="18 19">Metabolic intermediate biosynthesis; chorismate biosynthesis; chorismate from D-erythrose 4-phosphate and phosphoenolpyruvate: step 4/7.</text>
</comment>
<sequence>MSITKVKILGKESIHVGYNLIPHIVDTCLSELPSSTYVVITDTNIAPLYLDQFSDHMKQSIQDRQRFPSLPNQSRFLAKVISPGETSKSRETKADLEDWMLSHRCTRDTVVIALGGGVIGDMIGFVAATFMRGVKFVQVPTTLLAMVDSAIGGKTAVDTFLGKNLIGAFHQPEFIFEDLSFLNTLPNREFINGMAEVIKTAAIWREDKFALLERSATLILEILSQPVSAHRFDGIRELLQDVVISSILVKAEVVSADEKEGGLRNLLNFGHSIGHAYEAILTPEILHGEAVSIGMIKEAELSRYLGHLAPEAVGRLSKCLSAWGLPTSVHDKFITSKTGGRPTELENLLDIMAVDKKNAGRMKKIVLLKKIGQCVEMKATNVPDEHIRLVLAPHVFVHNSNTSNSSSMNGNTTGSQTKGTDRRVVCRPPGSKSISNRAMILAALSGGTTRLTNLLSSDDTRYMQTALEMLGAASFSWKDDGSLEVRGTGQFSNPGKGKEIFLGNAGTAARFLTSVVTLVGGSDPITVTGNERMKVRPIGPLVDALRANGSTIKYLANDGCLPLSVQPGFRGGRIELSAKVSSQYVSSLLMIAPLAQEPVHLFLTGDKVISELYIDMTTAMMATFGITVEKVSSSEYKIPLGKYHAPEQYEIESDASSSTYPLALAALLGIEVHVPNIGSDSLQGDARFAKDVLEPMGCTVKQTSSSTTVQGPPRGELRAIKTVDMEPMTDAFLTATVLAAVTNSDMSITGIANQRVKECNRIVAMMTGLRRFGVTNTSELPDGLIIHGVGYDGLKAPVANYVHDGVDTYDDHRVAMSFSLLGAVTPGKSLILDKACTSKTWPDWWDVLSHDFGITLTGQDELPEKPRASINGESSVLVVGMRGAGKTTMGRLAAKILGRPFIDLDDMLEQDYGRRIPLITETDGWPAFREMELATLKKFIQTKSLGWVAACGGGVVETPAAVKILEEYSAAGGIVLQVHRDVDKIVEFLGEDKTRPAWNKAQGSSRSEILGVWKRRQPAFERVSNFQYYSTDTTSQVMMPRQANAYARFLRHIQGREDNHTRLTKKPRTYFLSLTHPDVRDALQYLDTVAAGCDAVELRVDLLRENNEDYPSIAYVSEQIAILRDHSDLPIIFTIRSRDQGGRFPNKREDKALELMLIASKWGVEYIDFEITWSDLMLREVRRYAVCSKIIASYHDVSGNLSFNSATWRTRYDRARQIGDVVELIGRANHLEDNFALEHFRTELSREDHPPIIMINMGAEGKLSRILNTFLTPITHELFPVKAAPGQLSLHEVNTGLSLIGELKPKQYFIFGTPISHSRSPALHNTGFASFGLPHVYSRMESINIQDYATILQSDDFGGASVTIPHKQAIMPFLSEISEEATEIGAVNTVIPLPGGGLRGDNSDWIGIMRSLMNYSNIAADGASGVVLGAGGTARAAIYALKRLNVGKIYLANRSRKNLDALIKAFPFVVPIASAEEASAIDRPCVAVSTVPGDGPLDPTIASIAAAVFARGVSAPTLLEMAYKPKVTPMMQLAMEARWKTIEGLEPLVEQGLRQFSLWTGFDMSVVQARQAVLGEEVTTIPVTSGQPYYKKAVEGVWQSVVES</sequence>
<feature type="active site" description="Proton acceptor; for 3-dehydroquinate dehydratase activity" evidence="18">
    <location>
        <position position="1195"/>
    </location>
</feature>
<dbReference type="UniPathway" id="UPA00053">
    <property type="reaction ID" value="UER00085"/>
</dbReference>
<evidence type="ECO:0000256" key="21">
    <source>
        <dbReference type="SAM" id="Phobius"/>
    </source>
</evidence>
<dbReference type="InterPro" id="IPR010110">
    <property type="entry name" value="Shikimate_DH_AroM-type"/>
</dbReference>
<dbReference type="EMBL" id="CAHR02000097">
    <property type="protein sequence ID" value="CCG82719.1"/>
    <property type="molecule type" value="Genomic_DNA"/>
</dbReference>
<dbReference type="EC" id="4.2.1.10" evidence="18"/>
<keyword evidence="21" id="KW-0812">Transmembrane</keyword>
<keyword evidence="4 18" id="KW-0028">Amino-acid biosynthesis</keyword>
<dbReference type="NCBIfam" id="TIGR01809">
    <property type="entry name" value="Shik-DH-AROM"/>
    <property type="match status" value="1"/>
</dbReference>
<feature type="binding site" evidence="18">
    <location>
        <begin position="181"/>
        <end position="184"/>
    </location>
    <ligand>
        <name>NAD(+)</name>
        <dbReference type="ChEBI" id="CHEBI:57540"/>
    </ligand>
</feature>
<feature type="region of interest" description="3-dehydroquinate synthase" evidence="18">
    <location>
        <begin position="1"/>
        <end position="384"/>
    </location>
</feature>
<comment type="pathway">
    <text evidence="18 19">Metabolic intermediate biosynthesis; chorismate biosynthesis; chorismate from D-erythrose 4-phosphate and phosphoenolpyruvate: step 5/7.</text>
</comment>
<dbReference type="PRINTS" id="PR01100">
    <property type="entry name" value="SHIKIMTKNASE"/>
</dbReference>
<evidence type="ECO:0000256" key="8">
    <source>
        <dbReference type="ARBA" id="ARBA00022777"/>
    </source>
</evidence>
<dbReference type="GO" id="GO:0009073">
    <property type="term" value="P:aromatic amino acid family biosynthetic process"/>
    <property type="evidence" value="ECO:0007669"/>
    <property type="project" value="UniProtKB-UniRule"/>
</dbReference>
<dbReference type="PANTHER" id="PTHR21090:SF5">
    <property type="entry name" value="PENTAFUNCTIONAL AROM POLYPEPTIDE"/>
    <property type="match status" value="1"/>
</dbReference>
<comment type="catalytic activity">
    <reaction evidence="18 19">
        <text>shikimate + ATP = 3-phosphoshikimate + ADP + H(+)</text>
        <dbReference type="Rhea" id="RHEA:13121"/>
        <dbReference type="ChEBI" id="CHEBI:15378"/>
        <dbReference type="ChEBI" id="CHEBI:30616"/>
        <dbReference type="ChEBI" id="CHEBI:36208"/>
        <dbReference type="ChEBI" id="CHEBI:145989"/>
        <dbReference type="ChEBI" id="CHEBI:456216"/>
        <dbReference type="EC" id="2.7.1.71"/>
    </reaction>
</comment>
<dbReference type="EC" id="2.5.1.19" evidence="18"/>
<dbReference type="InterPro" id="IPR056179">
    <property type="entry name" value="DHQS_C"/>
</dbReference>
<evidence type="ECO:0000256" key="1">
    <source>
        <dbReference type="ARBA" id="ARBA00004811"/>
    </source>
</evidence>
<feature type="binding site" evidence="18">
    <location>
        <position position="121"/>
    </location>
    <ligand>
        <name>NAD(+)</name>
        <dbReference type="ChEBI" id="CHEBI:57540"/>
    </ligand>
</feature>
<dbReference type="GO" id="GO:0003855">
    <property type="term" value="F:3-dehydroquinate dehydratase activity"/>
    <property type="evidence" value="ECO:0007669"/>
    <property type="project" value="UniProtKB-UniRule"/>
</dbReference>